<name>A0ABQ6LUW8_9GAMM</name>
<sequence length="219" mass="24175">MSGPKLSPRGCVTLLLFLFLPLVSECAGNRSHHNSSVMDYLYPHGNTTVTEAKKPQLQLPLAFTYWSVIGAYVVRGEKNDTRTMLDTAVFDMNSNRMLFRAPGVSAVKGRATPVNLSEALREDSLEGFQHAADDMTVNLQQQLRQFTQSLRDNPDSADIQFRPGYAGGAGHWLLLVAGVVLAGMRSAQSWRMGRPGRPHSTWNFLPRGLSTRSKVCAPK</sequence>
<dbReference type="RefSeq" id="WP_285762378.1">
    <property type="nucleotide sequence ID" value="NZ_BSYJ01000001.1"/>
</dbReference>
<proteinExistence type="predicted"/>
<keyword evidence="2" id="KW-1185">Reference proteome</keyword>
<reference evidence="1 2" key="1">
    <citation type="submission" date="2023-04" db="EMBL/GenBank/DDBJ databases">
        <title>Marinobulbifer ophiurae gen. nov., sp. Nov., isolate from tissue of brittle star Ophioplocus japonicus.</title>
        <authorList>
            <person name="Kawano K."/>
            <person name="Sawayama S."/>
            <person name="Nakagawa S."/>
        </authorList>
    </citation>
    <scope>NUCLEOTIDE SEQUENCE [LARGE SCALE GENOMIC DNA]</scope>
    <source>
        <strain evidence="1 2">NKW57</strain>
    </source>
</reference>
<accession>A0ABQ6LUW8</accession>
<dbReference type="EMBL" id="BSYJ01000001">
    <property type="protein sequence ID" value="GMG85852.1"/>
    <property type="molecule type" value="Genomic_DNA"/>
</dbReference>
<comment type="caution">
    <text evidence="1">The sequence shown here is derived from an EMBL/GenBank/DDBJ whole genome shotgun (WGS) entry which is preliminary data.</text>
</comment>
<gene>
    <name evidence="1" type="ORF">MNKW57_01730</name>
</gene>
<protein>
    <submittedName>
        <fullName evidence="1">Uncharacterized protein</fullName>
    </submittedName>
</protein>
<evidence type="ECO:0000313" key="1">
    <source>
        <dbReference type="EMBL" id="GMG85852.1"/>
    </source>
</evidence>
<evidence type="ECO:0000313" key="2">
    <source>
        <dbReference type="Proteomes" id="UP001224392"/>
    </source>
</evidence>
<organism evidence="1 2">
    <name type="scientific">Biformimicrobium ophioploci</name>
    <dbReference type="NCBI Taxonomy" id="3036711"/>
    <lineage>
        <taxon>Bacteria</taxon>
        <taxon>Pseudomonadati</taxon>
        <taxon>Pseudomonadota</taxon>
        <taxon>Gammaproteobacteria</taxon>
        <taxon>Cellvibrionales</taxon>
        <taxon>Microbulbiferaceae</taxon>
        <taxon>Biformimicrobium</taxon>
    </lineage>
</organism>
<dbReference type="Proteomes" id="UP001224392">
    <property type="component" value="Unassembled WGS sequence"/>
</dbReference>